<dbReference type="Proteomes" id="UP000319976">
    <property type="component" value="Chromosome"/>
</dbReference>
<proteinExistence type="predicted"/>
<dbReference type="Gene3D" id="3.40.50.450">
    <property type="match status" value="1"/>
</dbReference>
<dbReference type="EMBL" id="CP036316">
    <property type="protein sequence ID" value="QDT64532.1"/>
    <property type="molecule type" value="Genomic_DNA"/>
</dbReference>
<dbReference type="OrthoDB" id="283616at2"/>
<dbReference type="InterPro" id="IPR024755">
    <property type="entry name" value="cpYpsA"/>
</dbReference>
<dbReference type="AlphaFoldDB" id="A0A517T849"/>
<accession>A0A517T849</accession>
<organism evidence="1 2">
    <name type="scientific">Calycomorphotria hydatis</name>
    <dbReference type="NCBI Taxonomy" id="2528027"/>
    <lineage>
        <taxon>Bacteria</taxon>
        <taxon>Pseudomonadati</taxon>
        <taxon>Planctomycetota</taxon>
        <taxon>Planctomycetia</taxon>
        <taxon>Planctomycetales</taxon>
        <taxon>Planctomycetaceae</taxon>
        <taxon>Calycomorphotria</taxon>
    </lineage>
</organism>
<evidence type="ECO:0000313" key="2">
    <source>
        <dbReference type="Proteomes" id="UP000319976"/>
    </source>
</evidence>
<protein>
    <submittedName>
        <fullName evidence="1">Molybdenum carrier</fullName>
    </submittedName>
</protein>
<gene>
    <name evidence="1" type="ORF">V22_17670</name>
</gene>
<name>A0A517T849_9PLAN</name>
<reference evidence="1 2" key="1">
    <citation type="submission" date="2019-02" db="EMBL/GenBank/DDBJ databases">
        <title>Deep-cultivation of Planctomycetes and their phenomic and genomic characterization uncovers novel biology.</title>
        <authorList>
            <person name="Wiegand S."/>
            <person name="Jogler M."/>
            <person name="Boedeker C."/>
            <person name="Pinto D."/>
            <person name="Vollmers J."/>
            <person name="Rivas-Marin E."/>
            <person name="Kohn T."/>
            <person name="Peeters S.H."/>
            <person name="Heuer A."/>
            <person name="Rast P."/>
            <person name="Oberbeckmann S."/>
            <person name="Bunk B."/>
            <person name="Jeske O."/>
            <person name="Meyerdierks A."/>
            <person name="Storesund J.E."/>
            <person name="Kallscheuer N."/>
            <person name="Luecker S."/>
            <person name="Lage O.M."/>
            <person name="Pohl T."/>
            <person name="Merkel B.J."/>
            <person name="Hornburger P."/>
            <person name="Mueller R.-W."/>
            <person name="Bruemmer F."/>
            <person name="Labrenz M."/>
            <person name="Spormann A.M."/>
            <person name="Op den Camp H."/>
            <person name="Overmann J."/>
            <person name="Amann R."/>
            <person name="Jetten M.S.M."/>
            <person name="Mascher T."/>
            <person name="Medema M.H."/>
            <person name="Devos D.P."/>
            <person name="Kaster A.-K."/>
            <person name="Ovreas L."/>
            <person name="Rohde M."/>
            <person name="Galperin M.Y."/>
            <person name="Jogler C."/>
        </authorList>
    </citation>
    <scope>NUCLEOTIDE SEQUENCE [LARGE SCALE GENOMIC DNA]</scope>
    <source>
        <strain evidence="1 2">V22</strain>
    </source>
</reference>
<dbReference type="Pfam" id="PF12694">
    <property type="entry name" value="cpYpsA"/>
    <property type="match status" value="1"/>
</dbReference>
<evidence type="ECO:0000313" key="1">
    <source>
        <dbReference type="EMBL" id="QDT64532.1"/>
    </source>
</evidence>
<keyword evidence="2" id="KW-1185">Reference proteome</keyword>
<dbReference type="KEGG" id="chya:V22_17670"/>
<sequence>MDELRFEIVSGGQTGVDRAAIDVALRLGIPCHGWCPAGRRAEDGVIAERYPLHETPDSDYTVRTKWNVRDSDGTLILYRGELSGGTLLTAKIAMELQKPVRLIEFEQPVPPLQVAGWLRVNRIAVLNVAGPRESNTPGIYDDACEYLEQIFRAVTRQA</sequence>
<dbReference type="SUPFAM" id="SSF102405">
    <property type="entry name" value="MCP/YpsA-like"/>
    <property type="match status" value="1"/>
</dbReference>
<dbReference type="RefSeq" id="WP_145261773.1">
    <property type="nucleotide sequence ID" value="NZ_CP036316.1"/>
</dbReference>